<evidence type="ECO:0000256" key="4">
    <source>
        <dbReference type="ARBA" id="ARBA00022801"/>
    </source>
</evidence>
<organism evidence="11 12">
    <name type="scientific">Ambrosiozyma monospora</name>
    <name type="common">Yeast</name>
    <name type="synonym">Endomycopsis monosporus</name>
    <dbReference type="NCBI Taxonomy" id="43982"/>
    <lineage>
        <taxon>Eukaryota</taxon>
        <taxon>Fungi</taxon>
        <taxon>Dikarya</taxon>
        <taxon>Ascomycota</taxon>
        <taxon>Saccharomycotina</taxon>
        <taxon>Pichiomycetes</taxon>
        <taxon>Pichiales</taxon>
        <taxon>Pichiaceae</taxon>
        <taxon>Ambrosiozyma</taxon>
    </lineage>
</organism>
<dbReference type="Gene3D" id="3.40.1090.10">
    <property type="entry name" value="Cytosolic phospholipase A2 catalytic domain"/>
    <property type="match status" value="1"/>
</dbReference>
<dbReference type="OrthoDB" id="4084751at2759"/>
<dbReference type="GO" id="GO:0005886">
    <property type="term" value="C:plasma membrane"/>
    <property type="evidence" value="ECO:0007669"/>
    <property type="project" value="TreeGrafter"/>
</dbReference>
<dbReference type="GO" id="GO:0046475">
    <property type="term" value="P:glycerophospholipid catabolic process"/>
    <property type="evidence" value="ECO:0007669"/>
    <property type="project" value="TreeGrafter"/>
</dbReference>
<keyword evidence="7" id="KW-0325">Glycoprotein</keyword>
<evidence type="ECO:0000256" key="2">
    <source>
        <dbReference type="ARBA" id="ARBA00013274"/>
    </source>
</evidence>
<keyword evidence="12" id="KW-1185">Reference proteome</keyword>
<dbReference type="GO" id="GO:0004623">
    <property type="term" value="F:phospholipase A2 activity"/>
    <property type="evidence" value="ECO:0007669"/>
    <property type="project" value="TreeGrafter"/>
</dbReference>
<keyword evidence="5 8" id="KW-0442">Lipid degradation</keyword>
<dbReference type="GO" id="GO:0005829">
    <property type="term" value="C:cytosol"/>
    <property type="evidence" value="ECO:0007669"/>
    <property type="project" value="TreeGrafter"/>
</dbReference>
<dbReference type="Proteomes" id="UP001165063">
    <property type="component" value="Unassembled WGS sequence"/>
</dbReference>
<reference evidence="11" key="1">
    <citation type="submission" date="2023-04" db="EMBL/GenBank/DDBJ databases">
        <title>Ambrosiozyma monospora NBRC 1965.</title>
        <authorList>
            <person name="Ichikawa N."/>
            <person name="Sato H."/>
            <person name="Tonouchi N."/>
        </authorList>
    </citation>
    <scope>NUCLEOTIDE SEQUENCE</scope>
    <source>
        <strain evidence="11">NBRC 1965</strain>
    </source>
</reference>
<dbReference type="GO" id="GO:0005783">
    <property type="term" value="C:endoplasmic reticulum"/>
    <property type="evidence" value="ECO:0007669"/>
    <property type="project" value="TreeGrafter"/>
</dbReference>
<dbReference type="PANTHER" id="PTHR10728">
    <property type="entry name" value="CYTOSOLIC PHOSPHOLIPASE A2"/>
    <property type="match status" value="1"/>
</dbReference>
<evidence type="ECO:0000313" key="12">
    <source>
        <dbReference type="Proteomes" id="UP001165063"/>
    </source>
</evidence>
<proteinExistence type="inferred from homology"/>
<accession>A0A9W7DJX8</accession>
<comment type="caution">
    <text evidence="11">The sequence shown here is derived from an EMBL/GenBank/DDBJ whole genome shotgun (WGS) entry which is preliminary data.</text>
</comment>
<dbReference type="GO" id="GO:0004622">
    <property type="term" value="F:phosphatidylcholine lysophospholipase activity"/>
    <property type="evidence" value="ECO:0007669"/>
    <property type="project" value="UniProtKB-EC"/>
</dbReference>
<dbReference type="Pfam" id="PF01735">
    <property type="entry name" value="PLA2_B"/>
    <property type="match status" value="1"/>
</dbReference>
<evidence type="ECO:0000313" key="11">
    <source>
        <dbReference type="EMBL" id="GMG56417.1"/>
    </source>
</evidence>
<keyword evidence="3" id="KW-0732">Signal</keyword>
<evidence type="ECO:0000256" key="3">
    <source>
        <dbReference type="ARBA" id="ARBA00022729"/>
    </source>
</evidence>
<dbReference type="InterPro" id="IPR016035">
    <property type="entry name" value="Acyl_Trfase/lysoPLipase"/>
</dbReference>
<keyword evidence="4 8" id="KW-0378">Hydrolase</keyword>
<comment type="catalytic activity">
    <reaction evidence="9">
        <text>a 1-acyl-sn-glycero-3-phosphocholine + H2O = sn-glycerol 3-phosphocholine + a fatty acid + H(+)</text>
        <dbReference type="Rhea" id="RHEA:15177"/>
        <dbReference type="ChEBI" id="CHEBI:15377"/>
        <dbReference type="ChEBI" id="CHEBI:15378"/>
        <dbReference type="ChEBI" id="CHEBI:16870"/>
        <dbReference type="ChEBI" id="CHEBI:28868"/>
        <dbReference type="ChEBI" id="CHEBI:58168"/>
        <dbReference type="EC" id="3.1.1.5"/>
    </reaction>
</comment>
<comment type="similarity">
    <text evidence="1 9">Belongs to the lysophospholipase family.</text>
</comment>
<name>A0A9W7DJX8_AMBMO</name>
<dbReference type="SUPFAM" id="SSF52151">
    <property type="entry name" value="FabD/lysophospholipase-like"/>
    <property type="match status" value="1"/>
</dbReference>
<dbReference type="EMBL" id="BSXU01007563">
    <property type="protein sequence ID" value="GMG56417.1"/>
    <property type="molecule type" value="Genomic_DNA"/>
</dbReference>
<dbReference type="PROSITE" id="PS51210">
    <property type="entry name" value="PLA2C"/>
    <property type="match status" value="1"/>
</dbReference>
<evidence type="ECO:0000256" key="1">
    <source>
        <dbReference type="ARBA" id="ARBA00008780"/>
    </source>
</evidence>
<evidence type="ECO:0000259" key="10">
    <source>
        <dbReference type="PROSITE" id="PS51210"/>
    </source>
</evidence>
<dbReference type="GO" id="GO:0005576">
    <property type="term" value="C:extracellular region"/>
    <property type="evidence" value="ECO:0007669"/>
    <property type="project" value="TreeGrafter"/>
</dbReference>
<dbReference type="InterPro" id="IPR002642">
    <property type="entry name" value="LysoPLipase_cat_dom"/>
</dbReference>
<evidence type="ECO:0000256" key="9">
    <source>
        <dbReference type="RuleBase" id="RU362103"/>
    </source>
</evidence>
<feature type="domain" description="PLA2c" evidence="10">
    <location>
        <begin position="1"/>
        <end position="162"/>
    </location>
</feature>
<evidence type="ECO:0000256" key="7">
    <source>
        <dbReference type="ARBA" id="ARBA00023180"/>
    </source>
</evidence>
<protein>
    <recommendedName>
        <fullName evidence="2 9">Lysophospholipase</fullName>
        <ecNumber evidence="2 9">3.1.1.5</ecNumber>
    </recommendedName>
</protein>
<dbReference type="AlphaFoldDB" id="A0A9W7DJX8"/>
<evidence type="ECO:0000256" key="5">
    <source>
        <dbReference type="ARBA" id="ARBA00022963"/>
    </source>
</evidence>
<sequence length="220" mass="24338">MIHHYEVWPNGTSLVYTYERQFSSNQSNGTAFPYVPDQTTFLNLNLTAKPTFFGCFASNLTDLMEEVGATYTPPLIVYTANRPFTYFSNTSTYKMSYDDSEKLGIIRNGFAVSTRNNLTLDSEFRACIGCAILQRSRERLGMPLGDQCSKCFDEYCWDGSLDTNLNDVSVNFTQDGMTNGDESTNATSGASGSFARMLDNGIIGTWGFIASLLAVCLVGF</sequence>
<evidence type="ECO:0000256" key="6">
    <source>
        <dbReference type="ARBA" id="ARBA00023098"/>
    </source>
</evidence>
<gene>
    <name evidence="11" type="ORF">Amon01_000848400</name>
</gene>
<dbReference type="PANTHER" id="PTHR10728:SF33">
    <property type="entry name" value="LYSOPHOSPHOLIPASE 1-RELATED"/>
    <property type="match status" value="1"/>
</dbReference>
<evidence type="ECO:0000256" key="8">
    <source>
        <dbReference type="PROSITE-ProRule" id="PRU00555"/>
    </source>
</evidence>
<keyword evidence="6 8" id="KW-0443">Lipid metabolism</keyword>
<dbReference type="EC" id="3.1.1.5" evidence="2 9"/>